<comment type="caution">
    <text evidence="1">The sequence shown here is derived from an EMBL/GenBank/DDBJ whole genome shotgun (WGS) entry which is preliminary data.</text>
</comment>
<gene>
    <name evidence="1" type="ORF">C8046_00635</name>
</gene>
<dbReference type="EMBL" id="PYHR01000002">
    <property type="protein sequence ID" value="PWD49444.1"/>
    <property type="molecule type" value="Genomic_DNA"/>
</dbReference>
<accession>A0A2U1ZR14</accession>
<proteinExistence type="predicted"/>
<organism evidence="1 2">
    <name type="scientific">Serinibacter arcticus</name>
    <dbReference type="NCBI Taxonomy" id="1655435"/>
    <lineage>
        <taxon>Bacteria</taxon>
        <taxon>Bacillati</taxon>
        <taxon>Actinomycetota</taxon>
        <taxon>Actinomycetes</taxon>
        <taxon>Micrococcales</taxon>
        <taxon>Beutenbergiaceae</taxon>
        <taxon>Serinibacter</taxon>
    </lineage>
</organism>
<evidence type="ECO:0000313" key="2">
    <source>
        <dbReference type="Proteomes" id="UP000245166"/>
    </source>
</evidence>
<dbReference type="Proteomes" id="UP000245166">
    <property type="component" value="Unassembled WGS sequence"/>
</dbReference>
<protein>
    <submittedName>
        <fullName evidence="1">Uncharacterized protein</fullName>
    </submittedName>
</protein>
<name>A0A2U1ZR14_9MICO</name>
<keyword evidence="2" id="KW-1185">Reference proteome</keyword>
<dbReference type="AlphaFoldDB" id="A0A2U1ZR14"/>
<reference evidence="1 2" key="1">
    <citation type="submission" date="2018-03" db="EMBL/GenBank/DDBJ databases">
        <title>Genome assembly of novel Miniimonas species PCH200.</title>
        <authorList>
            <person name="Thakur V."/>
            <person name="Kumar V."/>
            <person name="Singh D."/>
        </authorList>
    </citation>
    <scope>NUCLEOTIDE SEQUENCE [LARGE SCALE GENOMIC DNA]</scope>
    <source>
        <strain evidence="1 2">PCH200</strain>
    </source>
</reference>
<evidence type="ECO:0000313" key="1">
    <source>
        <dbReference type="EMBL" id="PWD49444.1"/>
    </source>
</evidence>
<sequence>MILEEPSGLVPVLAARAEVIVVAQRVMRQIATAIGATGSSIEASLEDRDGWNDDPPRTMRCEVVGRIDGPAVTAERLAATITRCGLHLTTVEPAEPDDPYGRITIMASAPGSSVTLRVFGFHPLEYIRLENPDHRYDVAVSSPWFLLSEDVESKYDVLIDYDVSLDSSP</sequence>
<dbReference type="RefSeq" id="WP_109227827.1">
    <property type="nucleotide sequence ID" value="NZ_PYHR01000002.1"/>
</dbReference>